<evidence type="ECO:0000313" key="10">
    <source>
        <dbReference type="EMBL" id="KAA8500046.1"/>
    </source>
</evidence>
<organism evidence="10 11">
    <name type="scientific">Porphyridium purpureum</name>
    <name type="common">Red alga</name>
    <name type="synonym">Porphyridium cruentum</name>
    <dbReference type="NCBI Taxonomy" id="35688"/>
    <lineage>
        <taxon>Eukaryota</taxon>
        <taxon>Rhodophyta</taxon>
        <taxon>Bangiophyceae</taxon>
        <taxon>Porphyridiales</taxon>
        <taxon>Porphyridiaceae</taxon>
        <taxon>Porphyridium</taxon>
    </lineage>
</organism>
<dbReference type="Proteomes" id="UP000324585">
    <property type="component" value="Unassembled WGS sequence"/>
</dbReference>
<dbReference type="InterPro" id="IPR016156">
    <property type="entry name" value="FAD/NAD-linked_Rdtase_dimer_sf"/>
</dbReference>
<sequence length="578" mass="61809">MGAVAAFVGSGSACASGAGGFSGVRRCGFLATPTHASVFSASARQGSWGRVRRGVVTTMGADGSYKYVVIGGGNAAGYAAWEFVKQGVGKNEVCIVSREEVAPYERPALSKAFLFKDVRLPGFHTCVGGGGERQQPEWYAEHGIDLMLNTEVAKANLTAGTKTIETKDGKSISAENVILATGASPIFLTKLDGADLNGIFYLRENADALKLAEALKANAGKTVVVVGGGYIGMEVGAAAQLMGLKVKLVFPEEHVMPRLFTPALAQYYEKFYQSKGIELLKNGRLCSAFLPDAENKGVRGILVCKDDTKEEISADMVVVGVGARPNTQLVGDQLEMENGGVKVDGNMQSSVPGVYAVGDIASFGVKQFAGKRTRMEHVEHARQSAAQAVKAAMGKSDAEYDYLPFFYSRVFDLSWVFYGDNVGECVVGGSGAPQIFAVWLEGGKVMGAFAESAADDEVKRLKAAAKGFPKAVDEAKLTQLLADKSTPLTSLLDYSEYSVRDGAVEGAAGEHTKFWAERRRGKTCRSVDRERIGARGGCRWGVGWSARNCGDNGVGRKDVCFARRRRRGDHCGVCRQWR</sequence>
<proteinExistence type="inferred from homology"/>
<comment type="similarity">
    <text evidence="2">Belongs to the FAD-dependent oxidoreductase family.</text>
</comment>
<evidence type="ECO:0000256" key="2">
    <source>
        <dbReference type="ARBA" id="ARBA00006442"/>
    </source>
</evidence>
<name>A0A5J4Z8E8_PORPP</name>
<dbReference type="PANTHER" id="PTHR43557:SF2">
    <property type="entry name" value="RIESKE DOMAIN-CONTAINING PROTEIN-RELATED"/>
    <property type="match status" value="1"/>
</dbReference>
<reference evidence="11" key="1">
    <citation type="journal article" date="2019" name="Nat. Commun.">
        <title>Expansion of phycobilisome linker gene families in mesophilic red algae.</title>
        <authorList>
            <person name="Lee J."/>
            <person name="Kim D."/>
            <person name="Bhattacharya D."/>
            <person name="Yoon H.S."/>
        </authorList>
    </citation>
    <scope>NUCLEOTIDE SEQUENCE [LARGE SCALE GENOMIC DNA]</scope>
    <source>
        <strain evidence="11">CCMP 1328</strain>
    </source>
</reference>
<comment type="cofactor">
    <cofactor evidence="1">
        <name>FAD</name>
        <dbReference type="ChEBI" id="CHEBI:57692"/>
    </cofactor>
</comment>
<dbReference type="EC" id="1.6.5.4" evidence="7"/>
<accession>A0A5J4Z8E8</accession>
<keyword evidence="5" id="KW-0560">Oxidoreductase</keyword>
<dbReference type="InterPro" id="IPR050446">
    <property type="entry name" value="FAD-oxidoreductase/Apoptosis"/>
</dbReference>
<dbReference type="EMBL" id="VRMN01000001">
    <property type="protein sequence ID" value="KAA8500046.1"/>
    <property type="molecule type" value="Genomic_DNA"/>
</dbReference>
<evidence type="ECO:0000313" key="11">
    <source>
        <dbReference type="Proteomes" id="UP000324585"/>
    </source>
</evidence>
<keyword evidence="3" id="KW-0285">Flavoprotein</keyword>
<dbReference type="OrthoDB" id="432169at2759"/>
<keyword evidence="4" id="KW-0274">FAD</keyword>
<keyword evidence="11" id="KW-1185">Reference proteome</keyword>
<dbReference type="InterPro" id="IPR048618">
    <property type="entry name" value="MDHAR3-like_C"/>
</dbReference>
<dbReference type="InterPro" id="IPR036188">
    <property type="entry name" value="FAD/NAD-bd_sf"/>
</dbReference>
<dbReference type="Gene3D" id="3.30.390.30">
    <property type="match status" value="1"/>
</dbReference>
<evidence type="ECO:0000259" key="9">
    <source>
        <dbReference type="Pfam" id="PF21791"/>
    </source>
</evidence>
<evidence type="ECO:0000256" key="3">
    <source>
        <dbReference type="ARBA" id="ARBA00022630"/>
    </source>
</evidence>
<evidence type="ECO:0000259" key="8">
    <source>
        <dbReference type="Pfam" id="PF07992"/>
    </source>
</evidence>
<dbReference type="GO" id="GO:0016656">
    <property type="term" value="F:monodehydroascorbate reductase (NADH) activity"/>
    <property type="evidence" value="ECO:0007669"/>
    <property type="project" value="UniProtKB-EC"/>
</dbReference>
<dbReference type="OMA" id="TSHTKPY"/>
<dbReference type="PRINTS" id="PR00368">
    <property type="entry name" value="FADPNR"/>
</dbReference>
<evidence type="ECO:0000256" key="7">
    <source>
        <dbReference type="ARBA" id="ARBA00038920"/>
    </source>
</evidence>
<dbReference type="SUPFAM" id="SSF51905">
    <property type="entry name" value="FAD/NAD(P)-binding domain"/>
    <property type="match status" value="2"/>
</dbReference>
<feature type="domain" description="Monodehydroascorbate reductase 3-like C-terminal" evidence="9">
    <location>
        <begin position="403"/>
        <end position="478"/>
    </location>
</feature>
<dbReference type="PRINTS" id="PR00411">
    <property type="entry name" value="PNDRDTASEI"/>
</dbReference>
<protein>
    <recommendedName>
        <fullName evidence="7">monodehydroascorbate reductase (NADH)</fullName>
        <ecNumber evidence="7">1.6.5.4</ecNumber>
    </recommendedName>
</protein>
<feature type="domain" description="FAD/NAD(P)-binding" evidence="8">
    <location>
        <begin position="65"/>
        <end position="385"/>
    </location>
</feature>
<gene>
    <name evidence="10" type="ORF">FVE85_7631</name>
</gene>
<dbReference type="AlphaFoldDB" id="A0A5J4Z8E8"/>
<dbReference type="SUPFAM" id="SSF55424">
    <property type="entry name" value="FAD/NAD-linked reductases, dimerisation (C-terminal) domain"/>
    <property type="match status" value="1"/>
</dbReference>
<dbReference type="PANTHER" id="PTHR43557">
    <property type="entry name" value="APOPTOSIS-INDUCING FACTOR 1"/>
    <property type="match status" value="1"/>
</dbReference>
<evidence type="ECO:0000256" key="1">
    <source>
        <dbReference type="ARBA" id="ARBA00001974"/>
    </source>
</evidence>
<dbReference type="InterPro" id="IPR023753">
    <property type="entry name" value="FAD/NAD-binding_dom"/>
</dbReference>
<evidence type="ECO:0000256" key="4">
    <source>
        <dbReference type="ARBA" id="ARBA00022827"/>
    </source>
</evidence>
<comment type="caution">
    <text evidence="10">The sequence shown here is derived from an EMBL/GenBank/DDBJ whole genome shotgun (WGS) entry which is preliminary data.</text>
</comment>
<dbReference type="Pfam" id="PF07992">
    <property type="entry name" value="Pyr_redox_2"/>
    <property type="match status" value="1"/>
</dbReference>
<evidence type="ECO:0000256" key="6">
    <source>
        <dbReference type="ARBA" id="ARBA00023027"/>
    </source>
</evidence>
<dbReference type="Gene3D" id="3.50.50.60">
    <property type="entry name" value="FAD/NAD(P)-binding domain"/>
    <property type="match status" value="2"/>
</dbReference>
<evidence type="ECO:0000256" key="5">
    <source>
        <dbReference type="ARBA" id="ARBA00023002"/>
    </source>
</evidence>
<dbReference type="Pfam" id="PF21791">
    <property type="entry name" value="MDHAR3-like_C"/>
    <property type="match status" value="1"/>
</dbReference>
<dbReference type="GO" id="GO:0005737">
    <property type="term" value="C:cytoplasm"/>
    <property type="evidence" value="ECO:0007669"/>
    <property type="project" value="TreeGrafter"/>
</dbReference>
<keyword evidence="6" id="KW-0520">NAD</keyword>